<evidence type="ECO:0000313" key="2">
    <source>
        <dbReference type="EMBL" id="KAG0532248.1"/>
    </source>
</evidence>
<sequence>MSATLPTFSKIYRHFPRYIFALSFTLFVGSSDELEARSMMMAGLQRSAQTFRRSGSSGLVWDERFLTQEDDAGRRRQPQQPELRHSRSVGSVAMLPRRGGGGGKVVDVDRDDKKRKLPVLARPNHSKAKDSHHRKQQELVVVPGTGSRKPFRTARDVAPNNAEPPSPRVPVGCCAPCAIFRDAGAGAGGGSSSSLPRRAKKR</sequence>
<dbReference type="PANTHER" id="PTHR33730">
    <property type="entry name" value="OS05G0542732 PROTEIN-RELATED"/>
    <property type="match status" value="1"/>
</dbReference>
<accession>A0A921R359</accession>
<dbReference type="PANTHER" id="PTHR33730:SF19">
    <property type="entry name" value="MAPK KINASE SUBSTRATE PROTEIN"/>
    <property type="match status" value="1"/>
</dbReference>
<dbReference type="OrthoDB" id="689003at2759"/>
<gene>
    <name evidence="2" type="ORF">BDA96_04G092800</name>
</gene>
<dbReference type="InterPro" id="IPR031421">
    <property type="entry name" value="DUF4666"/>
</dbReference>
<organism evidence="2 3">
    <name type="scientific">Sorghum bicolor</name>
    <name type="common">Sorghum</name>
    <name type="synonym">Sorghum vulgare</name>
    <dbReference type="NCBI Taxonomy" id="4558"/>
    <lineage>
        <taxon>Eukaryota</taxon>
        <taxon>Viridiplantae</taxon>
        <taxon>Streptophyta</taxon>
        <taxon>Embryophyta</taxon>
        <taxon>Tracheophyta</taxon>
        <taxon>Spermatophyta</taxon>
        <taxon>Magnoliopsida</taxon>
        <taxon>Liliopsida</taxon>
        <taxon>Poales</taxon>
        <taxon>Poaceae</taxon>
        <taxon>PACMAD clade</taxon>
        <taxon>Panicoideae</taxon>
        <taxon>Andropogonodae</taxon>
        <taxon>Andropogoneae</taxon>
        <taxon>Sorghinae</taxon>
        <taxon>Sorghum</taxon>
    </lineage>
</organism>
<protein>
    <submittedName>
        <fullName evidence="2">Uncharacterized protein</fullName>
    </submittedName>
</protein>
<reference evidence="2" key="2">
    <citation type="submission" date="2020-10" db="EMBL/GenBank/DDBJ databases">
        <authorList>
            <person name="Cooper E.A."/>
            <person name="Brenton Z.W."/>
            <person name="Flinn B.S."/>
            <person name="Jenkins J."/>
            <person name="Shu S."/>
            <person name="Flowers D."/>
            <person name="Luo F."/>
            <person name="Wang Y."/>
            <person name="Xia P."/>
            <person name="Barry K."/>
            <person name="Daum C."/>
            <person name="Lipzen A."/>
            <person name="Yoshinaga Y."/>
            <person name="Schmutz J."/>
            <person name="Saski C."/>
            <person name="Vermerris W."/>
            <person name="Kresovich S."/>
        </authorList>
    </citation>
    <scope>NUCLEOTIDE SEQUENCE</scope>
</reference>
<dbReference type="EMBL" id="CM027683">
    <property type="protein sequence ID" value="KAG0532248.1"/>
    <property type="molecule type" value="Genomic_DNA"/>
</dbReference>
<proteinExistence type="predicted"/>
<feature type="compositionally biased region" description="Basic residues" evidence="1">
    <location>
        <begin position="124"/>
        <end position="135"/>
    </location>
</feature>
<name>A0A921R359_SORBI</name>
<evidence type="ECO:0000313" key="3">
    <source>
        <dbReference type="Proteomes" id="UP000807115"/>
    </source>
</evidence>
<comment type="caution">
    <text evidence="2">The sequence shown here is derived from an EMBL/GenBank/DDBJ whole genome shotgun (WGS) entry which is preliminary data.</text>
</comment>
<reference evidence="2" key="1">
    <citation type="journal article" date="2019" name="BMC Genomics">
        <title>A new reference genome for Sorghum bicolor reveals high levels of sequence similarity between sweet and grain genotypes: implications for the genetics of sugar metabolism.</title>
        <authorList>
            <person name="Cooper E.A."/>
            <person name="Brenton Z.W."/>
            <person name="Flinn B.S."/>
            <person name="Jenkins J."/>
            <person name="Shu S."/>
            <person name="Flowers D."/>
            <person name="Luo F."/>
            <person name="Wang Y."/>
            <person name="Xia P."/>
            <person name="Barry K."/>
            <person name="Daum C."/>
            <person name="Lipzen A."/>
            <person name="Yoshinaga Y."/>
            <person name="Schmutz J."/>
            <person name="Saski C."/>
            <person name="Vermerris W."/>
            <person name="Kresovich S."/>
        </authorList>
    </citation>
    <scope>NUCLEOTIDE SEQUENCE</scope>
</reference>
<feature type="region of interest" description="Disordered" evidence="1">
    <location>
        <begin position="70"/>
        <end position="169"/>
    </location>
</feature>
<dbReference type="Pfam" id="PF15697">
    <property type="entry name" value="DUF4666"/>
    <property type="match status" value="1"/>
</dbReference>
<evidence type="ECO:0000256" key="1">
    <source>
        <dbReference type="SAM" id="MobiDB-lite"/>
    </source>
</evidence>
<dbReference type="AlphaFoldDB" id="A0A921R359"/>
<dbReference type="Proteomes" id="UP000807115">
    <property type="component" value="Chromosome 4"/>
</dbReference>